<proteinExistence type="predicted"/>
<keyword evidence="1" id="KW-0813">Transport</keyword>
<keyword evidence="5 6" id="KW-0408">Iron</keyword>
<evidence type="ECO:0000256" key="5">
    <source>
        <dbReference type="ARBA" id="ARBA00023004"/>
    </source>
</evidence>
<dbReference type="Pfam" id="PF00034">
    <property type="entry name" value="Cytochrom_C"/>
    <property type="match status" value="1"/>
</dbReference>
<keyword evidence="4" id="KW-0249">Electron transport</keyword>
<keyword evidence="3 6" id="KW-0479">Metal-binding</keyword>
<dbReference type="GO" id="GO:0005506">
    <property type="term" value="F:iron ion binding"/>
    <property type="evidence" value="ECO:0007669"/>
    <property type="project" value="InterPro"/>
</dbReference>
<evidence type="ECO:0000256" key="7">
    <source>
        <dbReference type="SAM" id="Phobius"/>
    </source>
</evidence>
<protein>
    <submittedName>
        <fullName evidence="9">Cytochrome c</fullName>
    </submittedName>
</protein>
<dbReference type="Proteomes" id="UP000184516">
    <property type="component" value="Unassembled WGS sequence"/>
</dbReference>
<dbReference type="PRINTS" id="PR00606">
    <property type="entry name" value="CYTCHROMECID"/>
</dbReference>
<organism evidence="9 10">
    <name type="scientific">Flavobacterium fluvii</name>
    <dbReference type="NCBI Taxonomy" id="468056"/>
    <lineage>
        <taxon>Bacteria</taxon>
        <taxon>Pseudomonadati</taxon>
        <taxon>Bacteroidota</taxon>
        <taxon>Flavobacteriia</taxon>
        <taxon>Flavobacteriales</taxon>
        <taxon>Flavobacteriaceae</taxon>
        <taxon>Flavobacterium</taxon>
    </lineage>
</organism>
<sequence>MKSKIHEYQKINIKNMSKKVIFLVSVLVLICFASSLTLVSCKKESEESFGKPETTPETTAEVQKPEDLGSEIFHGKGACVACHKPDVKLVGPSLQDIAKIYKDKNGDIVSFLKGEGEAIVDPSQYAVMKPNLELTKTFSDEELKALEAYVYSNLK</sequence>
<dbReference type="AlphaFoldDB" id="A0A1M5EUY5"/>
<evidence type="ECO:0000259" key="8">
    <source>
        <dbReference type="PROSITE" id="PS51007"/>
    </source>
</evidence>
<evidence type="ECO:0000256" key="6">
    <source>
        <dbReference type="PIRSR" id="PIRSR602324-1"/>
    </source>
</evidence>
<feature type="binding site" description="covalent" evidence="6">
    <location>
        <position position="79"/>
    </location>
    <ligand>
        <name>heme c</name>
        <dbReference type="ChEBI" id="CHEBI:61717"/>
    </ligand>
</feature>
<dbReference type="InterPro" id="IPR002324">
    <property type="entry name" value="Cyt_c_ID"/>
</dbReference>
<dbReference type="SUPFAM" id="SSF46626">
    <property type="entry name" value="Cytochrome c"/>
    <property type="match status" value="1"/>
</dbReference>
<evidence type="ECO:0000313" key="10">
    <source>
        <dbReference type="Proteomes" id="UP000184516"/>
    </source>
</evidence>
<dbReference type="PROSITE" id="PS51007">
    <property type="entry name" value="CYTC"/>
    <property type="match status" value="1"/>
</dbReference>
<evidence type="ECO:0000313" key="9">
    <source>
        <dbReference type="EMBL" id="SHF82822.1"/>
    </source>
</evidence>
<dbReference type="GO" id="GO:0020037">
    <property type="term" value="F:heme binding"/>
    <property type="evidence" value="ECO:0007669"/>
    <property type="project" value="InterPro"/>
</dbReference>
<keyword evidence="7" id="KW-0812">Transmembrane</keyword>
<accession>A0A1M5EUY5</accession>
<dbReference type="InterPro" id="IPR036909">
    <property type="entry name" value="Cyt_c-like_dom_sf"/>
</dbReference>
<dbReference type="GO" id="GO:0009055">
    <property type="term" value="F:electron transfer activity"/>
    <property type="evidence" value="ECO:0007669"/>
    <property type="project" value="InterPro"/>
</dbReference>
<reference evidence="10" key="1">
    <citation type="submission" date="2016-11" db="EMBL/GenBank/DDBJ databases">
        <authorList>
            <person name="Varghese N."/>
            <person name="Submissions S."/>
        </authorList>
    </citation>
    <scope>NUCLEOTIDE SEQUENCE [LARGE SCALE GENOMIC DNA]</scope>
    <source>
        <strain evidence="10">DSM 19978</strain>
    </source>
</reference>
<feature type="domain" description="Cytochrome c" evidence="8">
    <location>
        <begin position="64"/>
        <end position="154"/>
    </location>
</feature>
<evidence type="ECO:0000256" key="1">
    <source>
        <dbReference type="ARBA" id="ARBA00022448"/>
    </source>
</evidence>
<evidence type="ECO:0000256" key="4">
    <source>
        <dbReference type="ARBA" id="ARBA00022982"/>
    </source>
</evidence>
<dbReference type="RefSeq" id="WP_244534322.1">
    <property type="nucleotide sequence ID" value="NZ_FQWB01000001.1"/>
</dbReference>
<keyword evidence="2 6" id="KW-0349">Heme</keyword>
<feature type="transmembrane region" description="Helical" evidence="7">
    <location>
        <begin position="20"/>
        <end position="39"/>
    </location>
</feature>
<name>A0A1M5EUY5_9FLAO</name>
<dbReference type="STRING" id="468056.SAMN05443549_101489"/>
<keyword evidence="7" id="KW-0472">Membrane</keyword>
<feature type="binding site" description="axial binding residue" evidence="6">
    <location>
        <position position="83"/>
    </location>
    <ligand>
        <name>heme c</name>
        <dbReference type="ChEBI" id="CHEBI:61717"/>
    </ligand>
    <ligandPart>
        <name>Fe</name>
        <dbReference type="ChEBI" id="CHEBI:18248"/>
    </ligandPart>
</feature>
<dbReference type="InterPro" id="IPR009056">
    <property type="entry name" value="Cyt_c-like_dom"/>
</dbReference>
<gene>
    <name evidence="9" type="ORF">SAMN05443549_101489</name>
</gene>
<evidence type="ECO:0000256" key="3">
    <source>
        <dbReference type="ARBA" id="ARBA00022723"/>
    </source>
</evidence>
<keyword evidence="10" id="KW-1185">Reference proteome</keyword>
<dbReference type="Gene3D" id="1.10.760.10">
    <property type="entry name" value="Cytochrome c-like domain"/>
    <property type="match status" value="1"/>
</dbReference>
<dbReference type="EMBL" id="FQWB01000001">
    <property type="protein sequence ID" value="SHF82822.1"/>
    <property type="molecule type" value="Genomic_DNA"/>
</dbReference>
<keyword evidence="7" id="KW-1133">Transmembrane helix</keyword>
<evidence type="ECO:0000256" key="2">
    <source>
        <dbReference type="ARBA" id="ARBA00022617"/>
    </source>
</evidence>
<comment type="PTM">
    <text evidence="6">Binds 1 heme c group covalently per subunit.</text>
</comment>